<feature type="domain" description="Beta-lactamase-related" evidence="1">
    <location>
        <begin position="17"/>
        <end position="363"/>
    </location>
</feature>
<evidence type="ECO:0000313" key="2">
    <source>
        <dbReference type="EMBL" id="GED66513.1"/>
    </source>
</evidence>
<protein>
    <recommendedName>
        <fullName evidence="1">Beta-lactamase-related domain-containing protein</fullName>
    </recommendedName>
</protein>
<accession>A0A0K9YR68</accession>
<dbReference type="AlphaFoldDB" id="A0A0K9YR68"/>
<reference evidence="3" key="2">
    <citation type="submission" date="2015-07" db="EMBL/GenBank/DDBJ databases">
        <title>MeaNS - Measles Nucleotide Surveillance Program.</title>
        <authorList>
            <person name="Tran T."/>
            <person name="Druce J."/>
        </authorList>
    </citation>
    <scope>NUCLEOTIDE SEQUENCE</scope>
    <source>
        <strain evidence="3">DSM 9887</strain>
    </source>
</reference>
<proteinExistence type="predicted"/>
<reference evidence="4" key="1">
    <citation type="submission" date="2015-07" db="EMBL/GenBank/DDBJ databases">
        <title>Genome sequencing project for genomic taxonomy and phylogenomics of Bacillus-like bacteria.</title>
        <authorList>
            <person name="Liu B."/>
            <person name="Wang J."/>
            <person name="Zhu Y."/>
            <person name="Liu G."/>
            <person name="Chen Q."/>
            <person name="Chen Z."/>
            <person name="Lan J."/>
            <person name="Che J."/>
            <person name="Ge C."/>
            <person name="Shi H."/>
            <person name="Pan Z."/>
            <person name="Liu X."/>
        </authorList>
    </citation>
    <scope>NUCLEOTIDE SEQUENCE [LARGE SCALE GENOMIC DNA]</scope>
    <source>
        <strain evidence="4">DSM 9887</strain>
    </source>
</reference>
<evidence type="ECO:0000313" key="5">
    <source>
        <dbReference type="Proteomes" id="UP000319578"/>
    </source>
</evidence>
<dbReference type="Proteomes" id="UP000036834">
    <property type="component" value="Unassembled WGS sequence"/>
</dbReference>
<dbReference type="Pfam" id="PF00144">
    <property type="entry name" value="Beta-lactamase"/>
    <property type="match status" value="1"/>
</dbReference>
<dbReference type="SUPFAM" id="SSF56601">
    <property type="entry name" value="beta-lactamase/transpeptidase-like"/>
    <property type="match status" value="1"/>
</dbReference>
<sequence>MNKENWTLVFEDYANKILDPKMVPGAIIALAKDGEQIYEHAFGYSDVELQKEITLDTVFGIGSITKSFSCIAILQLQEAGKLSVTDPVVTHLPQFRFGDEEASGQIAIHHFMSNSSGIPPLSSLFGAMRRSIEGDPDYSHFLPPFDTKSIQELAYIDTYDDLLAYLSASGLSLLGGAGSQFSYSNDAFGLLGAIIEKVSGMPYEVYVKKHILEPAGMTNTGFSISDLPEDTAISTLYTKRLTDGKPELFASPYWLDAPAQRAAGFLKSTARDMLRFAEIFRTGGCAGDVRILSEVSVTQMMTPHIGIDSFIHYGYGLFITPSPHYHGGSLVEHSGGIKGVSAQMHILPEAGITGIVLINADGAFAVRGLLAAALNALHERPVDTPEFSYPSYVPGTPAMTEYSGDYSSSEGSRVSVSLSGETLTISVKMGEIERAIPLVPVGPDQFIAELGHGMSNSVIFYRDENRRVCRILFGFRQLTKADRKS</sequence>
<dbReference type="InterPro" id="IPR050491">
    <property type="entry name" value="AmpC-like"/>
</dbReference>
<evidence type="ECO:0000313" key="4">
    <source>
        <dbReference type="Proteomes" id="UP000036834"/>
    </source>
</evidence>
<dbReference type="STRING" id="54915.ADS79_20625"/>
<dbReference type="RefSeq" id="WP_049740252.1">
    <property type="nucleotide sequence ID" value="NZ_BJON01000002.1"/>
</dbReference>
<dbReference type="Gene3D" id="3.40.710.10">
    <property type="entry name" value="DD-peptidase/beta-lactamase superfamily"/>
    <property type="match status" value="1"/>
</dbReference>
<dbReference type="InterPro" id="IPR012338">
    <property type="entry name" value="Beta-lactam/transpept-like"/>
</dbReference>
<dbReference type="PANTHER" id="PTHR46825">
    <property type="entry name" value="D-ALANYL-D-ALANINE-CARBOXYPEPTIDASE/ENDOPEPTIDASE AMPH"/>
    <property type="match status" value="1"/>
</dbReference>
<dbReference type="Proteomes" id="UP000319578">
    <property type="component" value="Unassembled WGS sequence"/>
</dbReference>
<dbReference type="PATRIC" id="fig|54915.3.peg.3244"/>
<evidence type="ECO:0000313" key="3">
    <source>
        <dbReference type="EMBL" id="KNB71218.1"/>
    </source>
</evidence>
<dbReference type="InterPro" id="IPR001466">
    <property type="entry name" value="Beta-lactam-related"/>
</dbReference>
<organism evidence="3 4">
    <name type="scientific">Brevibacillus reuszeri</name>
    <dbReference type="NCBI Taxonomy" id="54915"/>
    <lineage>
        <taxon>Bacteria</taxon>
        <taxon>Bacillati</taxon>
        <taxon>Bacillota</taxon>
        <taxon>Bacilli</taxon>
        <taxon>Bacillales</taxon>
        <taxon>Paenibacillaceae</taxon>
        <taxon>Brevibacillus</taxon>
    </lineage>
</organism>
<dbReference type="PANTHER" id="PTHR46825:SF9">
    <property type="entry name" value="BETA-LACTAMASE-RELATED DOMAIN-CONTAINING PROTEIN"/>
    <property type="match status" value="1"/>
</dbReference>
<gene>
    <name evidence="3" type="ORF">ADS79_20625</name>
    <name evidence="2" type="ORF">BRE01_02150</name>
</gene>
<comment type="caution">
    <text evidence="3">The sequence shown here is derived from an EMBL/GenBank/DDBJ whole genome shotgun (WGS) entry which is preliminary data.</text>
</comment>
<keyword evidence="5" id="KW-1185">Reference proteome</keyword>
<evidence type="ECO:0000259" key="1">
    <source>
        <dbReference type="Pfam" id="PF00144"/>
    </source>
</evidence>
<reference evidence="2 5" key="3">
    <citation type="submission" date="2019-06" db="EMBL/GenBank/DDBJ databases">
        <title>Whole genome shotgun sequence of Brevibacillus reuszeri NBRC 15719.</title>
        <authorList>
            <person name="Hosoyama A."/>
            <person name="Uohara A."/>
            <person name="Ohji S."/>
            <person name="Ichikawa N."/>
        </authorList>
    </citation>
    <scope>NUCLEOTIDE SEQUENCE [LARGE SCALE GENOMIC DNA]</scope>
    <source>
        <strain evidence="2 5">NBRC 15719</strain>
    </source>
</reference>
<dbReference type="EMBL" id="LGIQ01000009">
    <property type="protein sequence ID" value="KNB71218.1"/>
    <property type="molecule type" value="Genomic_DNA"/>
</dbReference>
<dbReference type="EMBL" id="BJON01000002">
    <property type="protein sequence ID" value="GED66513.1"/>
    <property type="molecule type" value="Genomic_DNA"/>
</dbReference>
<name>A0A0K9YR68_9BACL</name>